<feature type="domain" description="Enoyl reductase (ER)" evidence="2">
    <location>
        <begin position="21"/>
        <end position="339"/>
    </location>
</feature>
<dbReference type="Pfam" id="PF00107">
    <property type="entry name" value="ADH_zinc_N"/>
    <property type="match status" value="1"/>
</dbReference>
<sequence>MTPLSTTISQKRVLLVKPIEGSKPDRSHFRTVSVTEPVPELVDNAVLVKNLIFSLDPYVKPADYTAIDGSPVVGFGIATVVKSKNDEFPVGAILFGPLHWEEYTVLDQMALAEGFRLDQALDRDVPLSVYNGILGLTGLTVWDSLNFVGNLKAGETIYISSAAGTLGQLAGQLAKRKGLRVIGSAGSDEKVAFLKSELGFDGAFNYKTQDKRQALTELVGEKGLDIYYDLVMDDTLDVALELLNAHGRIIGIGALSVHQGQAPYAPKNLMALIEKSLRYEGYMVYERFDQLEAFWKELTPLVKSGEIKSGETLVQGSIEDLTETYLKFLNGGYTGKVNIEVAKN</sequence>
<dbReference type="GO" id="GO:0016628">
    <property type="term" value="F:oxidoreductase activity, acting on the CH-CH group of donors, NAD or NADP as acceptor"/>
    <property type="evidence" value="ECO:0007669"/>
    <property type="project" value="InterPro"/>
</dbReference>
<proteinExistence type="predicted"/>
<dbReference type="Pfam" id="PF16884">
    <property type="entry name" value="ADH_N_2"/>
    <property type="match status" value="1"/>
</dbReference>
<dbReference type="CDD" id="cd05288">
    <property type="entry name" value="PGDH"/>
    <property type="match status" value="1"/>
</dbReference>
<evidence type="ECO:0000259" key="2">
    <source>
        <dbReference type="SMART" id="SM00829"/>
    </source>
</evidence>
<dbReference type="SUPFAM" id="SSF51735">
    <property type="entry name" value="NAD(P)-binding Rossmann-fold domains"/>
    <property type="match status" value="1"/>
</dbReference>
<dbReference type="InterPro" id="IPR041694">
    <property type="entry name" value="ADH_N_2"/>
</dbReference>
<evidence type="ECO:0000256" key="1">
    <source>
        <dbReference type="ARBA" id="ARBA00023002"/>
    </source>
</evidence>
<dbReference type="EMBL" id="JAABOA010000875">
    <property type="protein sequence ID" value="KAF9582921.1"/>
    <property type="molecule type" value="Genomic_DNA"/>
</dbReference>
<evidence type="ECO:0000313" key="4">
    <source>
        <dbReference type="Proteomes" id="UP000780801"/>
    </source>
</evidence>
<gene>
    <name evidence="3" type="ORF">BGW38_010577</name>
</gene>
<keyword evidence="1" id="KW-0560">Oxidoreductase</keyword>
<dbReference type="FunFam" id="3.40.50.720:FF:000121">
    <property type="entry name" value="Prostaglandin reductase 2"/>
    <property type="match status" value="1"/>
</dbReference>
<dbReference type="OrthoDB" id="809632at2759"/>
<dbReference type="InterPro" id="IPR011032">
    <property type="entry name" value="GroES-like_sf"/>
</dbReference>
<dbReference type="InterPro" id="IPR013149">
    <property type="entry name" value="ADH-like_C"/>
</dbReference>
<dbReference type="AlphaFoldDB" id="A0A9P6FY91"/>
<dbReference type="PANTHER" id="PTHR43205">
    <property type="entry name" value="PROSTAGLANDIN REDUCTASE"/>
    <property type="match status" value="1"/>
</dbReference>
<protein>
    <recommendedName>
        <fullName evidence="2">Enoyl reductase (ER) domain-containing protein</fullName>
    </recommendedName>
</protein>
<dbReference type="Gene3D" id="3.40.50.720">
    <property type="entry name" value="NAD(P)-binding Rossmann-like Domain"/>
    <property type="match status" value="1"/>
</dbReference>
<dbReference type="InterPro" id="IPR020843">
    <property type="entry name" value="ER"/>
</dbReference>
<dbReference type="InterPro" id="IPR045010">
    <property type="entry name" value="MDR_fam"/>
</dbReference>
<organism evidence="3 4">
    <name type="scientific">Lunasporangiospora selenospora</name>
    <dbReference type="NCBI Taxonomy" id="979761"/>
    <lineage>
        <taxon>Eukaryota</taxon>
        <taxon>Fungi</taxon>
        <taxon>Fungi incertae sedis</taxon>
        <taxon>Mucoromycota</taxon>
        <taxon>Mortierellomycotina</taxon>
        <taxon>Mortierellomycetes</taxon>
        <taxon>Mortierellales</taxon>
        <taxon>Mortierellaceae</taxon>
        <taxon>Lunasporangiospora</taxon>
    </lineage>
</organism>
<dbReference type="Gene3D" id="3.90.180.10">
    <property type="entry name" value="Medium-chain alcohol dehydrogenases, catalytic domain"/>
    <property type="match status" value="1"/>
</dbReference>
<dbReference type="PANTHER" id="PTHR43205:SF7">
    <property type="entry name" value="PROSTAGLANDIN REDUCTASE 1"/>
    <property type="match status" value="1"/>
</dbReference>
<dbReference type="Proteomes" id="UP000780801">
    <property type="component" value="Unassembled WGS sequence"/>
</dbReference>
<evidence type="ECO:0000313" key="3">
    <source>
        <dbReference type="EMBL" id="KAF9582921.1"/>
    </source>
</evidence>
<keyword evidence="4" id="KW-1185">Reference proteome</keyword>
<name>A0A9P6FY91_9FUNG</name>
<dbReference type="InterPro" id="IPR036291">
    <property type="entry name" value="NAD(P)-bd_dom_sf"/>
</dbReference>
<reference evidence="3" key="1">
    <citation type="journal article" date="2020" name="Fungal Divers.">
        <title>Resolving the Mortierellaceae phylogeny through synthesis of multi-gene phylogenetics and phylogenomics.</title>
        <authorList>
            <person name="Vandepol N."/>
            <person name="Liber J."/>
            <person name="Desiro A."/>
            <person name="Na H."/>
            <person name="Kennedy M."/>
            <person name="Barry K."/>
            <person name="Grigoriev I.V."/>
            <person name="Miller A.N."/>
            <person name="O'Donnell K."/>
            <person name="Stajich J.E."/>
            <person name="Bonito G."/>
        </authorList>
    </citation>
    <scope>NUCLEOTIDE SEQUENCE</scope>
    <source>
        <strain evidence="3">KOD1015</strain>
    </source>
</reference>
<dbReference type="SUPFAM" id="SSF50129">
    <property type="entry name" value="GroES-like"/>
    <property type="match status" value="1"/>
</dbReference>
<accession>A0A9P6FY91</accession>
<comment type="caution">
    <text evidence="3">The sequence shown here is derived from an EMBL/GenBank/DDBJ whole genome shotgun (WGS) entry which is preliminary data.</text>
</comment>
<dbReference type="SMART" id="SM00829">
    <property type="entry name" value="PKS_ER"/>
    <property type="match status" value="1"/>
</dbReference>